<dbReference type="InterPro" id="IPR013162">
    <property type="entry name" value="CD80_C2-set"/>
</dbReference>
<dbReference type="InterPro" id="IPR013106">
    <property type="entry name" value="Ig_V-set"/>
</dbReference>
<comment type="subunit">
    <text evidence="15">Cis- and trans-homodimer. Can form trans-heterodimers.</text>
</comment>
<keyword evidence="11" id="KW-0472">Membrane</keyword>
<dbReference type="GO" id="GO:0005886">
    <property type="term" value="C:plasma membrane"/>
    <property type="evidence" value="ECO:0007669"/>
    <property type="project" value="UniProtKB-SubCell"/>
</dbReference>
<dbReference type="Proteomes" id="UP001591681">
    <property type="component" value="Unassembled WGS sequence"/>
</dbReference>
<evidence type="ECO:0000256" key="3">
    <source>
        <dbReference type="ARBA" id="ARBA00007810"/>
    </source>
</evidence>
<evidence type="ECO:0000256" key="5">
    <source>
        <dbReference type="ARBA" id="ARBA00022692"/>
    </source>
</evidence>
<dbReference type="InterPro" id="IPR052659">
    <property type="entry name" value="Nectin/PVR"/>
</dbReference>
<dbReference type="Gene3D" id="2.60.40.10">
    <property type="entry name" value="Immunoglobulins"/>
    <property type="match status" value="3"/>
</dbReference>
<evidence type="ECO:0000256" key="11">
    <source>
        <dbReference type="ARBA" id="ARBA00023136"/>
    </source>
</evidence>
<dbReference type="Pfam" id="PF07686">
    <property type="entry name" value="V-set"/>
    <property type="match status" value="1"/>
</dbReference>
<reference evidence="18 19" key="1">
    <citation type="submission" date="2024-09" db="EMBL/GenBank/DDBJ databases">
        <title>A chromosome-level genome assembly of Gray's grenadier anchovy, Coilia grayii.</title>
        <authorList>
            <person name="Fu Z."/>
        </authorList>
    </citation>
    <scope>NUCLEOTIDE SEQUENCE [LARGE SCALE GENOMIC DNA]</scope>
    <source>
        <strain evidence="18">G4</strain>
        <tissue evidence="18">Muscle</tissue>
    </source>
</reference>
<dbReference type="InterPro" id="IPR013783">
    <property type="entry name" value="Ig-like_fold"/>
</dbReference>
<evidence type="ECO:0000313" key="18">
    <source>
        <dbReference type="EMBL" id="KAL2080162.1"/>
    </source>
</evidence>
<evidence type="ECO:0000259" key="17">
    <source>
        <dbReference type="PROSITE" id="PS50835"/>
    </source>
</evidence>
<feature type="compositionally biased region" description="Basic residues" evidence="16">
    <location>
        <begin position="319"/>
        <end position="338"/>
    </location>
</feature>
<dbReference type="InterPro" id="IPR003599">
    <property type="entry name" value="Ig_sub"/>
</dbReference>
<dbReference type="AlphaFoldDB" id="A0ABD1IZ01"/>
<evidence type="ECO:0000256" key="7">
    <source>
        <dbReference type="ARBA" id="ARBA00022737"/>
    </source>
</evidence>
<dbReference type="GO" id="GO:0007155">
    <property type="term" value="P:cell adhesion"/>
    <property type="evidence" value="ECO:0007669"/>
    <property type="project" value="UniProtKB-KW"/>
</dbReference>
<dbReference type="PANTHER" id="PTHR47387">
    <property type="entry name" value="NECTIN-2"/>
    <property type="match status" value="1"/>
</dbReference>
<keyword evidence="7" id="KW-0677">Repeat</keyword>
<evidence type="ECO:0000313" key="19">
    <source>
        <dbReference type="Proteomes" id="UP001591681"/>
    </source>
</evidence>
<proteinExistence type="inferred from homology"/>
<comment type="caution">
    <text evidence="18">The sequence shown here is derived from an EMBL/GenBank/DDBJ whole genome shotgun (WGS) entry which is preliminary data.</text>
</comment>
<keyword evidence="6" id="KW-0732">Signal</keyword>
<keyword evidence="8" id="KW-0130">Cell adhesion</keyword>
<evidence type="ECO:0000256" key="2">
    <source>
        <dbReference type="ARBA" id="ARBA00004536"/>
    </source>
</evidence>
<evidence type="ECO:0000256" key="9">
    <source>
        <dbReference type="ARBA" id="ARBA00022949"/>
    </source>
</evidence>
<dbReference type="SMART" id="SM00406">
    <property type="entry name" value="IGv"/>
    <property type="match status" value="1"/>
</dbReference>
<evidence type="ECO:0000256" key="8">
    <source>
        <dbReference type="ARBA" id="ARBA00022889"/>
    </source>
</evidence>
<keyword evidence="5" id="KW-0812">Transmembrane</keyword>
<evidence type="ECO:0000256" key="6">
    <source>
        <dbReference type="ARBA" id="ARBA00022729"/>
    </source>
</evidence>
<sequence length="387" mass="43288">MELQAFPTETVLMRCMFTQPGNTKLTQVSWIYEASEGERVNIAVFHPQYGESFPTSHVKDRVRFTQGSLQNPSIEISDLRMSDEGKYTCEYATYPSGNEQGTTTLTMLAKPKNKAEPVMVRAGSVTVVVARCEAAQGKPPATITWETDVTGGTANTTSLPQPDGTVTVRSEYWLTPVASLNNRDIKCKVAQRTQDKPHVFPLQLSIQYPPAVSIEGYDDNWYKGRTDAFLICQADANPEPTAVDWTSASGALPDTVQVVENRLMVKKVDDSVNTTFVCEVKNSLGSGKSQLTAVVIGESPGRACHSRLLHMSQLSQTHAHTHTHTHTHTQTHTYRHTQTRQDRHAHTHTDKTRHAHAHAHTHTHTHTHTHRHTHRQTETDRQIDRHT</sequence>
<dbReference type="SUPFAM" id="SSF48726">
    <property type="entry name" value="Immunoglobulin"/>
    <property type="match status" value="3"/>
</dbReference>
<comment type="similarity">
    <text evidence="3">Belongs to the nectin family.</text>
</comment>
<evidence type="ECO:0000256" key="16">
    <source>
        <dbReference type="SAM" id="MobiDB-lite"/>
    </source>
</evidence>
<keyword evidence="4" id="KW-1003">Cell membrane</keyword>
<evidence type="ECO:0000256" key="13">
    <source>
        <dbReference type="ARBA" id="ARBA00023180"/>
    </source>
</evidence>
<dbReference type="PROSITE" id="PS50835">
    <property type="entry name" value="IG_LIKE"/>
    <property type="match status" value="3"/>
</dbReference>
<feature type="compositionally biased region" description="Basic and acidic residues" evidence="16">
    <location>
        <begin position="339"/>
        <end position="352"/>
    </location>
</feature>
<protein>
    <recommendedName>
        <fullName evidence="17">Ig-like domain-containing protein</fullName>
    </recommendedName>
</protein>
<keyword evidence="19" id="KW-1185">Reference proteome</keyword>
<feature type="domain" description="Ig-like" evidence="17">
    <location>
        <begin position="1"/>
        <end position="106"/>
    </location>
</feature>
<dbReference type="Pfam" id="PF08205">
    <property type="entry name" value="C2-set_2"/>
    <property type="match status" value="1"/>
</dbReference>
<dbReference type="InterPro" id="IPR036179">
    <property type="entry name" value="Ig-like_dom_sf"/>
</dbReference>
<dbReference type="GO" id="GO:0005912">
    <property type="term" value="C:adherens junction"/>
    <property type="evidence" value="ECO:0007669"/>
    <property type="project" value="UniProtKB-SubCell"/>
</dbReference>
<accession>A0ABD1IZ01</accession>
<feature type="domain" description="Ig-like" evidence="17">
    <location>
        <begin position="210"/>
        <end position="292"/>
    </location>
</feature>
<comment type="function">
    <text evidence="14">Cell adhesion molecule that promotes cell-cell contacts and plays important roles in the development of the nervous system. Acts by forming homophilic or heterophilic trans-dimers.</text>
</comment>
<feature type="compositionally biased region" description="Basic and acidic residues" evidence="16">
    <location>
        <begin position="375"/>
        <end position="387"/>
    </location>
</feature>
<organism evidence="18 19">
    <name type="scientific">Coilia grayii</name>
    <name type="common">Gray's grenadier anchovy</name>
    <dbReference type="NCBI Taxonomy" id="363190"/>
    <lineage>
        <taxon>Eukaryota</taxon>
        <taxon>Metazoa</taxon>
        <taxon>Chordata</taxon>
        <taxon>Craniata</taxon>
        <taxon>Vertebrata</taxon>
        <taxon>Euteleostomi</taxon>
        <taxon>Actinopterygii</taxon>
        <taxon>Neopterygii</taxon>
        <taxon>Teleostei</taxon>
        <taxon>Clupei</taxon>
        <taxon>Clupeiformes</taxon>
        <taxon>Clupeoidei</taxon>
        <taxon>Engraulidae</taxon>
        <taxon>Coilinae</taxon>
        <taxon>Coilia</taxon>
    </lineage>
</organism>
<dbReference type="InterPro" id="IPR007110">
    <property type="entry name" value="Ig-like_dom"/>
</dbReference>
<name>A0ABD1IZ01_9TELE</name>
<keyword evidence="12" id="KW-1015">Disulfide bond</keyword>
<evidence type="ECO:0000256" key="4">
    <source>
        <dbReference type="ARBA" id="ARBA00022475"/>
    </source>
</evidence>
<dbReference type="PANTHER" id="PTHR47387:SF1">
    <property type="entry name" value="NECTIN-2"/>
    <property type="match status" value="1"/>
</dbReference>
<dbReference type="EMBL" id="JBHFQA010000021">
    <property type="protein sequence ID" value="KAL2080162.1"/>
    <property type="molecule type" value="Genomic_DNA"/>
</dbReference>
<keyword evidence="13" id="KW-0325">Glycoprotein</keyword>
<comment type="subcellular location">
    <subcellularLocation>
        <location evidence="2">Cell junction</location>
        <location evidence="2">Adherens junction</location>
    </subcellularLocation>
    <subcellularLocation>
        <location evidence="1">Cell membrane</location>
        <topology evidence="1">Single-pass type I membrane protein</topology>
    </subcellularLocation>
</comment>
<feature type="domain" description="Ig-like" evidence="17">
    <location>
        <begin position="111"/>
        <end position="205"/>
    </location>
</feature>
<feature type="region of interest" description="Disordered" evidence="16">
    <location>
        <begin position="317"/>
        <end position="387"/>
    </location>
</feature>
<evidence type="ECO:0000256" key="1">
    <source>
        <dbReference type="ARBA" id="ARBA00004251"/>
    </source>
</evidence>
<evidence type="ECO:0000256" key="12">
    <source>
        <dbReference type="ARBA" id="ARBA00023157"/>
    </source>
</evidence>
<gene>
    <name evidence="18" type="ORF">ACEWY4_023955</name>
</gene>
<evidence type="ECO:0000256" key="10">
    <source>
        <dbReference type="ARBA" id="ARBA00022989"/>
    </source>
</evidence>
<keyword evidence="9" id="KW-0965">Cell junction</keyword>
<evidence type="ECO:0000256" key="14">
    <source>
        <dbReference type="ARBA" id="ARBA00058274"/>
    </source>
</evidence>
<keyword evidence="10" id="KW-1133">Transmembrane helix</keyword>
<dbReference type="FunFam" id="2.60.40.10:FF:000304">
    <property type="entry name" value="Nectin cell adhesion molecule 1"/>
    <property type="match status" value="1"/>
</dbReference>
<evidence type="ECO:0000256" key="15">
    <source>
        <dbReference type="ARBA" id="ARBA00062858"/>
    </source>
</evidence>
<dbReference type="SMART" id="SM00409">
    <property type="entry name" value="IG"/>
    <property type="match status" value="2"/>
</dbReference>
<feature type="compositionally biased region" description="Basic residues" evidence="16">
    <location>
        <begin position="353"/>
        <end position="374"/>
    </location>
</feature>